<reference evidence="3" key="1">
    <citation type="submission" date="2021-01" db="EMBL/GenBank/DDBJ databases">
        <title>Whole genome shotgun sequence of Virgisporangium aurantiacum NBRC 16421.</title>
        <authorList>
            <person name="Komaki H."/>
            <person name="Tamura T."/>
        </authorList>
    </citation>
    <scope>NUCLEOTIDE SEQUENCE</scope>
    <source>
        <strain evidence="3">NBRC 16421</strain>
    </source>
</reference>
<sequence>MQSRRDQIHSYQFFLHRVISGLIARQGDPAELPFRRLGGAALGSFMVAALMLAAVGVYGIIAGGGATSWKKGSFVILVKDTGARYVYRDGVLHPVLNFTSARLVLGQAAKTKSVSAKSLKGVPRGPQLGIPGAPDTLPARKELLSGAWTLCTASAPDGRGGRAARTTLVAGTAPRTAGQPVDGGLLVTADNVVFLIWNNHRFPITQAATVRVLGAGVGDALPVAAAWLEVLPEGPALDEVRVEQPGAATTALPAPVPASVRSGQVVEAPPGTFYLVRPDRLVPITPLQKEIVLASDAARTAYQGAPQMPVRLTPAQVTGAGGAPASSDAGVAAPPREQPDLVDLPPADRADGAVCSTFAPGEHIPVVRVGARPQPGGIDTAGRTTAGRKLADRVLVAPGRAALVRAEPAPGAEGGSLHLVTDQGFSYPLAAPGVARMLGYPEAAAVRLPSALIARLPMGPALDPAAAAHPV</sequence>
<feature type="transmembrane region" description="Helical" evidence="2">
    <location>
        <begin position="40"/>
        <end position="61"/>
    </location>
</feature>
<dbReference type="GO" id="GO:0005576">
    <property type="term" value="C:extracellular region"/>
    <property type="evidence" value="ECO:0007669"/>
    <property type="project" value="TreeGrafter"/>
</dbReference>
<dbReference type="PANTHER" id="PTHR40765:SF2">
    <property type="entry name" value="ESX-2 SECRETION SYSTEM ATPASE ECCB2"/>
    <property type="match status" value="1"/>
</dbReference>
<dbReference type="PANTHER" id="PTHR40765">
    <property type="entry name" value="ESX-2 SECRETION SYSTEM ATPASE ECCB2"/>
    <property type="match status" value="1"/>
</dbReference>
<dbReference type="Proteomes" id="UP000612585">
    <property type="component" value="Unassembled WGS sequence"/>
</dbReference>
<keyword evidence="2" id="KW-0472">Membrane</keyword>
<accession>A0A8J4DZI2</accession>
<keyword evidence="2" id="KW-1133">Transmembrane helix</keyword>
<evidence type="ECO:0000313" key="4">
    <source>
        <dbReference type="Proteomes" id="UP000612585"/>
    </source>
</evidence>
<dbReference type="Gene3D" id="3.30.2390.20">
    <property type="entry name" value="Type VII secretion system EccB, repeat 1 domain"/>
    <property type="match status" value="1"/>
</dbReference>
<feature type="region of interest" description="Disordered" evidence="1">
    <location>
        <begin position="315"/>
        <end position="337"/>
    </location>
</feature>
<comment type="caution">
    <text evidence="3">The sequence shown here is derived from an EMBL/GenBank/DDBJ whole genome shotgun (WGS) entry which is preliminary data.</text>
</comment>
<dbReference type="InterPro" id="IPR007795">
    <property type="entry name" value="T7SS_EccB"/>
</dbReference>
<evidence type="ECO:0000256" key="1">
    <source>
        <dbReference type="SAM" id="MobiDB-lite"/>
    </source>
</evidence>
<dbReference type="InterPro" id="IPR044857">
    <property type="entry name" value="T7SS_EccB_R1"/>
</dbReference>
<keyword evidence="4" id="KW-1185">Reference proteome</keyword>
<dbReference type="NCBIfam" id="TIGR03919">
    <property type="entry name" value="T7SS_EccB"/>
    <property type="match status" value="1"/>
</dbReference>
<evidence type="ECO:0000256" key="2">
    <source>
        <dbReference type="SAM" id="Phobius"/>
    </source>
</evidence>
<evidence type="ECO:0000313" key="3">
    <source>
        <dbReference type="EMBL" id="GIJ55959.1"/>
    </source>
</evidence>
<organism evidence="3 4">
    <name type="scientific">Virgisporangium aurantiacum</name>
    <dbReference type="NCBI Taxonomy" id="175570"/>
    <lineage>
        <taxon>Bacteria</taxon>
        <taxon>Bacillati</taxon>
        <taxon>Actinomycetota</taxon>
        <taxon>Actinomycetes</taxon>
        <taxon>Micromonosporales</taxon>
        <taxon>Micromonosporaceae</taxon>
        <taxon>Virgisporangium</taxon>
    </lineage>
</organism>
<name>A0A8J4DZI2_9ACTN</name>
<dbReference type="RefSeq" id="WP_203993527.1">
    <property type="nucleotide sequence ID" value="NZ_BOPG01000023.1"/>
</dbReference>
<keyword evidence="2" id="KW-0812">Transmembrane</keyword>
<gene>
    <name evidence="3" type="ORF">Vau01_034750</name>
</gene>
<dbReference type="Pfam" id="PF05108">
    <property type="entry name" value="T7SS_ESX1_EccB"/>
    <property type="match status" value="1"/>
</dbReference>
<proteinExistence type="predicted"/>
<dbReference type="AlphaFoldDB" id="A0A8J4DZI2"/>
<dbReference type="EMBL" id="BOPG01000023">
    <property type="protein sequence ID" value="GIJ55959.1"/>
    <property type="molecule type" value="Genomic_DNA"/>
</dbReference>
<protein>
    <submittedName>
        <fullName evidence="3">Type VII secretion protein EccB</fullName>
    </submittedName>
</protein>
<feature type="compositionally biased region" description="Low complexity" evidence="1">
    <location>
        <begin position="323"/>
        <end position="335"/>
    </location>
</feature>